<evidence type="ECO:0000313" key="6">
    <source>
        <dbReference type="EMBL" id="GFH10680.1"/>
    </source>
</evidence>
<evidence type="ECO:0000256" key="2">
    <source>
        <dbReference type="ARBA" id="ARBA00022989"/>
    </source>
</evidence>
<accession>A0A699YKT4</accession>
<keyword evidence="1 5" id="KW-0812">Transmembrane</keyword>
<evidence type="ECO:0000256" key="3">
    <source>
        <dbReference type="ARBA" id="ARBA00023136"/>
    </source>
</evidence>
<dbReference type="GO" id="GO:0016020">
    <property type="term" value="C:membrane"/>
    <property type="evidence" value="ECO:0007669"/>
    <property type="project" value="InterPro"/>
</dbReference>
<dbReference type="EMBL" id="BLLF01000336">
    <property type="protein sequence ID" value="GFH10680.1"/>
    <property type="molecule type" value="Genomic_DNA"/>
</dbReference>
<dbReference type="GO" id="GO:0005524">
    <property type="term" value="F:ATP binding"/>
    <property type="evidence" value="ECO:0007669"/>
    <property type="project" value="InterPro"/>
</dbReference>
<dbReference type="Proteomes" id="UP000485058">
    <property type="component" value="Unassembled WGS sequence"/>
</dbReference>
<gene>
    <name evidence="6" type="ORF">HaLaN_06039</name>
</gene>
<feature type="region of interest" description="Disordered" evidence="4">
    <location>
        <begin position="95"/>
        <end position="115"/>
    </location>
</feature>
<evidence type="ECO:0000313" key="7">
    <source>
        <dbReference type="Proteomes" id="UP000485058"/>
    </source>
</evidence>
<keyword evidence="2 5" id="KW-1133">Transmembrane helix</keyword>
<feature type="region of interest" description="Disordered" evidence="4">
    <location>
        <begin position="17"/>
        <end position="38"/>
    </location>
</feature>
<proteinExistence type="predicted"/>
<dbReference type="AlphaFoldDB" id="A0A699YKT4"/>
<name>A0A699YKT4_HAELA</name>
<dbReference type="Gene3D" id="1.20.1560.10">
    <property type="entry name" value="ABC transporter type 1, transmembrane domain"/>
    <property type="match status" value="1"/>
</dbReference>
<evidence type="ECO:0000256" key="1">
    <source>
        <dbReference type="ARBA" id="ARBA00022692"/>
    </source>
</evidence>
<comment type="caution">
    <text evidence="6">The sequence shown here is derived from an EMBL/GenBank/DDBJ whole genome shotgun (WGS) entry which is preliminary data.</text>
</comment>
<keyword evidence="3 5" id="KW-0472">Membrane</keyword>
<feature type="transmembrane region" description="Helical" evidence="5">
    <location>
        <begin position="55"/>
        <end position="79"/>
    </location>
</feature>
<protein>
    <submittedName>
        <fullName evidence="6">ABC transmembrane type-1 domain-containing protein</fullName>
    </submittedName>
</protein>
<dbReference type="InterPro" id="IPR036640">
    <property type="entry name" value="ABC1_TM_sf"/>
</dbReference>
<evidence type="ECO:0000256" key="4">
    <source>
        <dbReference type="SAM" id="MobiDB-lite"/>
    </source>
</evidence>
<evidence type="ECO:0000256" key="5">
    <source>
        <dbReference type="SAM" id="Phobius"/>
    </source>
</evidence>
<sequence>MENWNLAANTELVELSKASARSRDSAPGVTGKQPADDDEQCSYWQLYSMADSYDYLLLGLGLVGAAAGGVLMPLFSVVFGDFVNAFGDPSQLNFMEEPITPSTGRGRGDTSAIDT</sequence>
<keyword evidence="7" id="KW-1185">Reference proteome</keyword>
<organism evidence="6 7">
    <name type="scientific">Haematococcus lacustris</name>
    <name type="common">Green alga</name>
    <name type="synonym">Haematococcus pluvialis</name>
    <dbReference type="NCBI Taxonomy" id="44745"/>
    <lineage>
        <taxon>Eukaryota</taxon>
        <taxon>Viridiplantae</taxon>
        <taxon>Chlorophyta</taxon>
        <taxon>core chlorophytes</taxon>
        <taxon>Chlorophyceae</taxon>
        <taxon>CS clade</taxon>
        <taxon>Chlamydomonadales</taxon>
        <taxon>Haematococcaceae</taxon>
        <taxon>Haematococcus</taxon>
    </lineage>
</organism>
<reference evidence="6 7" key="1">
    <citation type="submission" date="2020-02" db="EMBL/GenBank/DDBJ databases">
        <title>Draft genome sequence of Haematococcus lacustris strain NIES-144.</title>
        <authorList>
            <person name="Morimoto D."/>
            <person name="Nakagawa S."/>
            <person name="Yoshida T."/>
            <person name="Sawayama S."/>
        </authorList>
    </citation>
    <scope>NUCLEOTIDE SEQUENCE [LARGE SCALE GENOMIC DNA]</scope>
    <source>
        <strain evidence="6 7">NIES-144</strain>
    </source>
</reference>